<accession>A0ABY6CY58</accession>
<protein>
    <recommendedName>
        <fullName evidence="1">Contractile injection system tube protein N-terminal domain-containing protein</fullName>
    </recommendedName>
</protein>
<dbReference type="RefSeq" id="WP_263049480.1">
    <property type="nucleotide sequence ID" value="NZ_CP106735.1"/>
</dbReference>
<dbReference type="Pfam" id="PF19266">
    <property type="entry name" value="CIS_tube"/>
    <property type="match status" value="1"/>
</dbReference>
<dbReference type="Proteomes" id="UP001062165">
    <property type="component" value="Chromosome"/>
</dbReference>
<evidence type="ECO:0000313" key="3">
    <source>
        <dbReference type="Proteomes" id="UP001062165"/>
    </source>
</evidence>
<keyword evidence="3" id="KW-1185">Reference proteome</keyword>
<proteinExistence type="predicted"/>
<sequence>MQNTGNSDSLQTKVKFIAYSDEKGKEKKGTPYEVKINPASISHNKSIAYTTEEQVKGSIDRTHAFKHINAETISLEIVIDGTGAGGALNVVEDVSEEIKKLEEVVYHYDGEMHETNYVGIVWGDLMFFGRLTNLDFAHTLFKPSGQPLRTKVKMSFVSSKGMSAQALEMNVSSPDLSHLVTVTIGDTLPLMCQRIYKSSQYYLQVARLNGLTDFRNLEPGRQLLFPPIKK</sequence>
<gene>
    <name evidence="2" type="ORF">N7E81_10165</name>
</gene>
<dbReference type="InterPro" id="IPR045361">
    <property type="entry name" value="CIS_tube_prot_N"/>
</dbReference>
<evidence type="ECO:0000313" key="2">
    <source>
        <dbReference type="EMBL" id="UXX77733.1"/>
    </source>
</evidence>
<organism evidence="2 3">
    <name type="scientific">Reichenbachiella carrageenanivorans</name>
    <dbReference type="NCBI Taxonomy" id="2979869"/>
    <lineage>
        <taxon>Bacteria</taxon>
        <taxon>Pseudomonadati</taxon>
        <taxon>Bacteroidota</taxon>
        <taxon>Cytophagia</taxon>
        <taxon>Cytophagales</taxon>
        <taxon>Reichenbachiellaceae</taxon>
        <taxon>Reichenbachiella</taxon>
    </lineage>
</organism>
<feature type="domain" description="Contractile injection system tube protein N-terminal" evidence="1">
    <location>
        <begin position="12"/>
        <end position="164"/>
    </location>
</feature>
<name>A0ABY6CY58_9BACT</name>
<reference evidence="2" key="1">
    <citation type="submission" date="2022-10" db="EMBL/GenBank/DDBJ databases">
        <title>Comparative genomics and taxonomic characterization of three novel marine species of genus Reichenbachiella exhibiting antioxidant and polysaccharide degradation activities.</title>
        <authorList>
            <person name="Muhammad N."/>
            <person name="Lee Y.-J."/>
            <person name="Ko J."/>
            <person name="Kim S.-G."/>
        </authorList>
    </citation>
    <scope>NUCLEOTIDE SEQUENCE</scope>
    <source>
        <strain evidence="2">Wsw4-B4</strain>
    </source>
</reference>
<evidence type="ECO:0000259" key="1">
    <source>
        <dbReference type="Pfam" id="PF19266"/>
    </source>
</evidence>
<dbReference type="EMBL" id="CP106735">
    <property type="protein sequence ID" value="UXX77733.1"/>
    <property type="molecule type" value="Genomic_DNA"/>
</dbReference>